<organism evidence="8 9">
    <name type="scientific">Desulfoprunum benzoelyticum</name>
    <dbReference type="NCBI Taxonomy" id="1506996"/>
    <lineage>
        <taxon>Bacteria</taxon>
        <taxon>Pseudomonadati</taxon>
        <taxon>Thermodesulfobacteriota</taxon>
        <taxon>Desulfobulbia</taxon>
        <taxon>Desulfobulbales</taxon>
        <taxon>Desulfobulbaceae</taxon>
        <taxon>Desulfoprunum</taxon>
    </lineage>
</organism>
<dbReference type="InterPro" id="IPR050867">
    <property type="entry name" value="NiFe/NiFeSe_hydrgnase_LSU"/>
</dbReference>
<reference evidence="8 9" key="1">
    <citation type="submission" date="2020-08" db="EMBL/GenBank/DDBJ databases">
        <title>Genomic Encyclopedia of Type Strains, Phase IV (KMG-IV): sequencing the most valuable type-strain genomes for metagenomic binning, comparative biology and taxonomic classification.</title>
        <authorList>
            <person name="Goeker M."/>
        </authorList>
    </citation>
    <scope>NUCLEOTIDE SEQUENCE [LARGE SCALE GENOMIC DNA]</scope>
    <source>
        <strain evidence="8 9">DSM 28570</strain>
    </source>
</reference>
<dbReference type="GO" id="GO:0033748">
    <property type="term" value="F:hydrogenase (acceptor) activity"/>
    <property type="evidence" value="ECO:0007669"/>
    <property type="project" value="UniProtKB-EC"/>
</dbReference>
<keyword evidence="6 8" id="KW-0560">Oxidoreductase</keyword>
<dbReference type="Pfam" id="PF00374">
    <property type="entry name" value="NiFeSe_Hases"/>
    <property type="match status" value="3"/>
</dbReference>
<dbReference type="InterPro" id="IPR029014">
    <property type="entry name" value="NiFe-Hase_large"/>
</dbReference>
<evidence type="ECO:0000313" key="9">
    <source>
        <dbReference type="Proteomes" id="UP000539642"/>
    </source>
</evidence>
<keyword evidence="7" id="KW-0460">Magnesium</keyword>
<feature type="binding site" evidence="7">
    <location>
        <position position="494"/>
    </location>
    <ligand>
        <name>Ni(2+)</name>
        <dbReference type="ChEBI" id="CHEBI:49786"/>
    </ligand>
</feature>
<feature type="binding site" evidence="7">
    <location>
        <position position="497"/>
    </location>
    <ligand>
        <name>Fe cation</name>
        <dbReference type="ChEBI" id="CHEBI:24875"/>
    </ligand>
</feature>
<evidence type="ECO:0000256" key="7">
    <source>
        <dbReference type="PIRSR" id="PIRSR601501-1"/>
    </source>
</evidence>
<dbReference type="Gene3D" id="1.10.645.10">
    <property type="entry name" value="Cytochrome-c3 Hydrogenase, chain B"/>
    <property type="match status" value="1"/>
</dbReference>
<dbReference type="PROSITE" id="PS00507">
    <property type="entry name" value="NI_HGENASE_L_1"/>
    <property type="match status" value="1"/>
</dbReference>
<keyword evidence="7" id="KW-0408">Iron</keyword>
<dbReference type="SUPFAM" id="SSF56762">
    <property type="entry name" value="HydB/Nqo4-like"/>
    <property type="match status" value="1"/>
</dbReference>
<evidence type="ECO:0000313" key="8">
    <source>
        <dbReference type="EMBL" id="MBB5346315.1"/>
    </source>
</evidence>
<proteinExistence type="inferred from homology"/>
<accession>A0A840UKZ7</accession>
<dbReference type="EC" id="1.12.99.6" evidence="8"/>
<evidence type="ECO:0000256" key="1">
    <source>
        <dbReference type="ARBA" id="ARBA00001967"/>
    </source>
</evidence>
<keyword evidence="5 7" id="KW-0479">Metal-binding</keyword>
<evidence type="ECO:0000256" key="4">
    <source>
        <dbReference type="ARBA" id="ARBA00022596"/>
    </source>
</evidence>
<dbReference type="GO" id="GO:0030313">
    <property type="term" value="C:cell envelope"/>
    <property type="evidence" value="ECO:0007669"/>
    <property type="project" value="UniProtKB-SubCell"/>
</dbReference>
<feature type="binding site" evidence="7">
    <location>
        <position position="500"/>
    </location>
    <ligand>
        <name>Mg(2+)</name>
        <dbReference type="ChEBI" id="CHEBI:18420"/>
    </ligand>
</feature>
<gene>
    <name evidence="8" type="ORF">HNQ81_000022</name>
</gene>
<comment type="cofactor">
    <cofactor evidence="7">
        <name>Fe cation</name>
        <dbReference type="ChEBI" id="CHEBI:24875"/>
    </cofactor>
</comment>
<dbReference type="PANTHER" id="PTHR42958:SF4">
    <property type="entry name" value="HYDROGENASE EXPRESSION_FORMATION PROTEIN HUPK"/>
    <property type="match status" value="1"/>
</dbReference>
<dbReference type="GO" id="GO:0016151">
    <property type="term" value="F:nickel cation binding"/>
    <property type="evidence" value="ECO:0007669"/>
    <property type="project" value="InterPro"/>
</dbReference>
<dbReference type="InterPro" id="IPR018194">
    <property type="entry name" value="Ni-dep_hyd_lsu_Ni_BS"/>
</dbReference>
<dbReference type="RefSeq" id="WP_183347050.1">
    <property type="nucleotide sequence ID" value="NZ_JACHEO010000001.1"/>
</dbReference>
<evidence type="ECO:0000256" key="5">
    <source>
        <dbReference type="ARBA" id="ARBA00022723"/>
    </source>
</evidence>
<comment type="cofactor">
    <cofactor evidence="1 7">
        <name>Ni(2+)</name>
        <dbReference type="ChEBI" id="CHEBI:49786"/>
    </cofactor>
</comment>
<feature type="binding site" evidence="7">
    <location>
        <position position="64"/>
    </location>
    <ligand>
        <name>Ni(2+)</name>
        <dbReference type="ChEBI" id="CHEBI:49786"/>
    </ligand>
</feature>
<comment type="subcellular location">
    <subcellularLocation>
        <location evidence="2">Cell envelope</location>
    </subcellularLocation>
</comment>
<evidence type="ECO:0000256" key="3">
    <source>
        <dbReference type="ARBA" id="ARBA00009292"/>
    </source>
</evidence>
<sequence length="517" mass="57351">MTENGKKTIDLALNRVEGDLELKIEHEDGVVTNAWSKGIMYRGFENMLKGRGARDGLVLTPRVCGICGTAHLLTAAKALDMISGVHLPTNAMLVRNVAMMAEHIQSDLRHGILMFMQDCLNPAYVGLPLYEEAIHRYQTFKGRSVVRTIRMTKKILEIVAILGGQWPNSSFIVPGGVASVPTFNDIVNCTYIINNFTTWYEEQILGCPLDRWQQVRSEQELQAWLDESDSHRDSDLGFFIRFARLVDLHRLGRGHGNFLSFGQLELPEGSAVHGHRDGALLLSPGFIGQGQAATDCDQELVTEHVTYSHFVDYPGGLHPFDGQTQPYVSPYEIIKYSFCKAPRYDGRPAETGPLAQMLISGHPLFTDMIAGGGPNAYIRELARLTRPAELLPAMKIWAGEIDPEAPFYQSVREIPDGRGYGLIDASRGALGHWVEISRQKIAHYQIITPTAWNGSPRDHDGVRGPWEEALIGTPIADPDNPVEIGHVIRSFDACQVCAVHLLTTDDHTAGHSRCLRV</sequence>
<dbReference type="PANTHER" id="PTHR42958">
    <property type="entry name" value="HYDROGENASE-2 LARGE CHAIN"/>
    <property type="match status" value="1"/>
</dbReference>
<feature type="binding site" evidence="7">
    <location>
        <position position="45"/>
    </location>
    <ligand>
        <name>Mg(2+)</name>
        <dbReference type="ChEBI" id="CHEBI:18420"/>
    </ligand>
</feature>
<name>A0A840UKZ7_9BACT</name>
<evidence type="ECO:0000256" key="2">
    <source>
        <dbReference type="ARBA" id="ARBA00004196"/>
    </source>
</evidence>
<protein>
    <submittedName>
        <fullName evidence="8">Hydrogenase large subunit</fullName>
        <ecNumber evidence="8">1.12.99.6</ecNumber>
    </submittedName>
</protein>
<comment type="similarity">
    <text evidence="3">Belongs to the [NiFe]/[NiFeSe] hydrogenase large subunit family.</text>
</comment>
<feature type="binding site" evidence="7">
    <location>
        <position position="446"/>
    </location>
    <ligand>
        <name>Mg(2+)</name>
        <dbReference type="ChEBI" id="CHEBI:18420"/>
    </ligand>
</feature>
<dbReference type="EMBL" id="JACHEO010000001">
    <property type="protein sequence ID" value="MBB5346315.1"/>
    <property type="molecule type" value="Genomic_DNA"/>
</dbReference>
<dbReference type="Proteomes" id="UP000539642">
    <property type="component" value="Unassembled WGS sequence"/>
</dbReference>
<dbReference type="GO" id="GO:0008901">
    <property type="term" value="F:ferredoxin hydrogenase activity"/>
    <property type="evidence" value="ECO:0007669"/>
    <property type="project" value="InterPro"/>
</dbReference>
<comment type="caution">
    <text evidence="8">The sequence shown here is derived from an EMBL/GenBank/DDBJ whole genome shotgun (WGS) entry which is preliminary data.</text>
</comment>
<keyword evidence="9" id="KW-1185">Reference proteome</keyword>
<dbReference type="AlphaFoldDB" id="A0A840UKZ7"/>
<keyword evidence="4 7" id="KW-0533">Nickel</keyword>
<dbReference type="InterPro" id="IPR001501">
    <property type="entry name" value="Ni-dep_hyd_lsu"/>
</dbReference>
<evidence type="ECO:0000256" key="6">
    <source>
        <dbReference type="ARBA" id="ARBA00023002"/>
    </source>
</evidence>
<feature type="binding site" evidence="7">
    <location>
        <position position="67"/>
    </location>
    <ligand>
        <name>Fe cation</name>
        <dbReference type="ChEBI" id="CHEBI:24875"/>
    </ligand>
</feature>
<feature type="binding site" evidence="7">
    <location>
        <position position="67"/>
    </location>
    <ligand>
        <name>Ni(2+)</name>
        <dbReference type="ChEBI" id="CHEBI:49786"/>
    </ligand>
</feature>